<evidence type="ECO:0000256" key="1">
    <source>
        <dbReference type="ARBA" id="ARBA00005417"/>
    </source>
</evidence>
<dbReference type="PANTHER" id="PTHR42781:SF4">
    <property type="entry name" value="SPERMIDINE_PUTRESCINE IMPORT ATP-BINDING PROTEIN POTA"/>
    <property type="match status" value="1"/>
</dbReference>
<dbReference type="GO" id="GO:0016887">
    <property type="term" value="F:ATP hydrolysis activity"/>
    <property type="evidence" value="ECO:0007669"/>
    <property type="project" value="InterPro"/>
</dbReference>
<dbReference type="AlphaFoldDB" id="A0AAU7XCA2"/>
<feature type="domain" description="ABC transporter" evidence="5">
    <location>
        <begin position="24"/>
        <end position="254"/>
    </location>
</feature>
<name>A0AAU7XCA2_9HYPH</name>
<dbReference type="FunFam" id="3.40.50.300:FF:000425">
    <property type="entry name" value="Probable ABC transporter, ATP-binding subunit"/>
    <property type="match status" value="1"/>
</dbReference>
<dbReference type="SMART" id="SM00382">
    <property type="entry name" value="AAA"/>
    <property type="match status" value="1"/>
</dbReference>
<dbReference type="GO" id="GO:0015697">
    <property type="term" value="P:quaternary ammonium group transport"/>
    <property type="evidence" value="ECO:0007669"/>
    <property type="project" value="UniProtKB-ARBA"/>
</dbReference>
<dbReference type="Pfam" id="PF08402">
    <property type="entry name" value="TOBE_2"/>
    <property type="match status" value="1"/>
</dbReference>
<organism evidence="6">
    <name type="scientific">Methyloraptor flagellatus</name>
    <dbReference type="NCBI Taxonomy" id="3162530"/>
    <lineage>
        <taxon>Bacteria</taxon>
        <taxon>Pseudomonadati</taxon>
        <taxon>Pseudomonadota</taxon>
        <taxon>Alphaproteobacteria</taxon>
        <taxon>Hyphomicrobiales</taxon>
        <taxon>Ancalomicrobiaceae</taxon>
        <taxon>Methyloraptor</taxon>
    </lineage>
</organism>
<evidence type="ECO:0000256" key="4">
    <source>
        <dbReference type="ARBA" id="ARBA00022840"/>
    </source>
</evidence>
<dbReference type="GO" id="GO:0005524">
    <property type="term" value="F:ATP binding"/>
    <property type="evidence" value="ECO:0007669"/>
    <property type="project" value="UniProtKB-KW"/>
</dbReference>
<evidence type="ECO:0000313" key="6">
    <source>
        <dbReference type="EMBL" id="XBY45759.1"/>
    </source>
</evidence>
<dbReference type="PROSITE" id="PS50893">
    <property type="entry name" value="ABC_TRANSPORTER_2"/>
    <property type="match status" value="1"/>
</dbReference>
<comment type="similarity">
    <text evidence="1">Belongs to the ABC transporter superfamily.</text>
</comment>
<dbReference type="PANTHER" id="PTHR42781">
    <property type="entry name" value="SPERMIDINE/PUTRESCINE IMPORT ATP-BINDING PROTEIN POTA"/>
    <property type="match status" value="1"/>
</dbReference>
<dbReference type="RefSeq" id="WP_407050855.1">
    <property type="nucleotide sequence ID" value="NZ_CP158568.1"/>
</dbReference>
<keyword evidence="4 6" id="KW-0067">ATP-binding</keyword>
<protein>
    <submittedName>
        <fullName evidence="6">ABC transporter ATP-binding protein</fullName>
    </submittedName>
</protein>
<sequence>MNQIVSSSSIPAPAGAARGLPPALEFHQVVKRYGLVTAVAGVDFTVDRGTLVTLLGPSGCGKTTTLRLVAGLELPTTGQIRIDGTDVTFRSAAERDVSMVFQSYALFPHMSVLENVCYGLRASGVGKARAVEMAAEKLATVGLAGFEKRLPSELSGGQQQRVAVARAIVLEPKVLLFDEPLSNLDAKLRRRVREDIRQLQQQLGLTVIYVTHDQEEALAVSDRIIVMRNARIVQDGTPRDLYERPADRFIADFIGNANLVPVEVTRDDSPLARVSLDGMVLALPHRDLPAGRLDLAVRPNAFLLRAGGPQPGEIAGTIRKAAYLGSHMEYELVLPGIDRELFVVDPGVERPFEPGAVVGVRIAPHGAALVPADGGAA</sequence>
<dbReference type="SUPFAM" id="SSF52540">
    <property type="entry name" value="P-loop containing nucleoside triphosphate hydrolases"/>
    <property type="match status" value="1"/>
</dbReference>
<dbReference type="PROSITE" id="PS00211">
    <property type="entry name" value="ABC_TRANSPORTER_1"/>
    <property type="match status" value="1"/>
</dbReference>
<dbReference type="KEGG" id="mflg:ABS361_05700"/>
<dbReference type="InterPro" id="IPR013611">
    <property type="entry name" value="Transp-assoc_OB_typ2"/>
</dbReference>
<dbReference type="Gene3D" id="2.40.50.100">
    <property type="match status" value="1"/>
</dbReference>
<dbReference type="InterPro" id="IPR017871">
    <property type="entry name" value="ABC_transporter-like_CS"/>
</dbReference>
<accession>A0AAU7XCA2</accession>
<proteinExistence type="inferred from homology"/>
<evidence type="ECO:0000259" key="5">
    <source>
        <dbReference type="PROSITE" id="PS50893"/>
    </source>
</evidence>
<dbReference type="InterPro" id="IPR003439">
    <property type="entry name" value="ABC_transporter-like_ATP-bd"/>
</dbReference>
<dbReference type="SUPFAM" id="SSF50331">
    <property type="entry name" value="MOP-like"/>
    <property type="match status" value="1"/>
</dbReference>
<reference evidence="6" key="1">
    <citation type="submission" date="2024-06" db="EMBL/GenBank/DDBJ databases">
        <title>Methylostella associata gen. nov., sp. nov., a novel Ancalomicrobiaceae-affiliated facultatively methylotrophic bacteria that feed on methanotrophs of the genus Methylococcus.</title>
        <authorList>
            <person name="Saltykova V."/>
            <person name="Danilova O.V."/>
            <person name="Oshkin I.Y."/>
            <person name="Belova S.E."/>
            <person name="Pimenov N.V."/>
            <person name="Dedysh S.N."/>
        </authorList>
    </citation>
    <scope>NUCLEOTIDE SEQUENCE</scope>
    <source>
        <strain evidence="6">S20</strain>
    </source>
</reference>
<dbReference type="Gene3D" id="3.40.50.300">
    <property type="entry name" value="P-loop containing nucleotide triphosphate hydrolases"/>
    <property type="match status" value="1"/>
</dbReference>
<dbReference type="InterPro" id="IPR027417">
    <property type="entry name" value="P-loop_NTPase"/>
</dbReference>
<gene>
    <name evidence="6" type="ORF">ABS361_05700</name>
</gene>
<dbReference type="InterPro" id="IPR050093">
    <property type="entry name" value="ABC_SmlMolc_Importer"/>
</dbReference>
<evidence type="ECO:0000256" key="3">
    <source>
        <dbReference type="ARBA" id="ARBA00022741"/>
    </source>
</evidence>
<dbReference type="GO" id="GO:0043190">
    <property type="term" value="C:ATP-binding cassette (ABC) transporter complex"/>
    <property type="evidence" value="ECO:0007669"/>
    <property type="project" value="InterPro"/>
</dbReference>
<keyword evidence="2" id="KW-0813">Transport</keyword>
<dbReference type="EMBL" id="CP158568">
    <property type="protein sequence ID" value="XBY45759.1"/>
    <property type="molecule type" value="Genomic_DNA"/>
</dbReference>
<dbReference type="InterPro" id="IPR008995">
    <property type="entry name" value="Mo/tungstate-bd_C_term_dom"/>
</dbReference>
<dbReference type="Pfam" id="PF00005">
    <property type="entry name" value="ABC_tran"/>
    <property type="match status" value="1"/>
</dbReference>
<dbReference type="InterPro" id="IPR003593">
    <property type="entry name" value="AAA+_ATPase"/>
</dbReference>
<keyword evidence="3" id="KW-0547">Nucleotide-binding</keyword>
<evidence type="ECO:0000256" key="2">
    <source>
        <dbReference type="ARBA" id="ARBA00022448"/>
    </source>
</evidence>
<dbReference type="GO" id="GO:0022857">
    <property type="term" value="F:transmembrane transporter activity"/>
    <property type="evidence" value="ECO:0007669"/>
    <property type="project" value="InterPro"/>
</dbReference>